<feature type="compositionally biased region" description="Polar residues" evidence="1">
    <location>
        <begin position="175"/>
        <end position="184"/>
    </location>
</feature>
<evidence type="ECO:0000313" key="3">
    <source>
        <dbReference type="EMBL" id="VDI18746.1"/>
    </source>
</evidence>
<gene>
    <name evidence="3" type="ORF">MGAL_10B041840</name>
</gene>
<feature type="compositionally biased region" description="Low complexity" evidence="1">
    <location>
        <begin position="157"/>
        <end position="174"/>
    </location>
</feature>
<feature type="compositionally biased region" description="Polar residues" evidence="1">
    <location>
        <begin position="464"/>
        <end position="473"/>
    </location>
</feature>
<feature type="compositionally biased region" description="Polar residues" evidence="1">
    <location>
        <begin position="746"/>
        <end position="755"/>
    </location>
</feature>
<dbReference type="OrthoDB" id="6091333at2759"/>
<comment type="caution">
    <text evidence="3">The sequence shown here is derived from an EMBL/GenBank/DDBJ whole genome shotgun (WGS) entry which is preliminary data.</text>
</comment>
<evidence type="ECO:0000256" key="1">
    <source>
        <dbReference type="SAM" id="MobiDB-lite"/>
    </source>
</evidence>
<feature type="compositionally biased region" description="Low complexity" evidence="1">
    <location>
        <begin position="238"/>
        <end position="247"/>
    </location>
</feature>
<feature type="compositionally biased region" description="Low complexity" evidence="1">
    <location>
        <begin position="268"/>
        <end position="287"/>
    </location>
</feature>
<organism evidence="3 4">
    <name type="scientific">Mytilus galloprovincialis</name>
    <name type="common">Mediterranean mussel</name>
    <dbReference type="NCBI Taxonomy" id="29158"/>
    <lineage>
        <taxon>Eukaryota</taxon>
        <taxon>Metazoa</taxon>
        <taxon>Spiralia</taxon>
        <taxon>Lophotrochozoa</taxon>
        <taxon>Mollusca</taxon>
        <taxon>Bivalvia</taxon>
        <taxon>Autobranchia</taxon>
        <taxon>Pteriomorphia</taxon>
        <taxon>Mytilida</taxon>
        <taxon>Mytiloidea</taxon>
        <taxon>Mytilidae</taxon>
        <taxon>Mytilinae</taxon>
        <taxon>Mytilus</taxon>
    </lineage>
</organism>
<feature type="chain" id="PRO_5032538454" evidence="2">
    <location>
        <begin position="19"/>
        <end position="1056"/>
    </location>
</feature>
<dbReference type="Proteomes" id="UP000596742">
    <property type="component" value="Unassembled WGS sequence"/>
</dbReference>
<dbReference type="EMBL" id="UYJE01003375">
    <property type="protein sequence ID" value="VDI18746.1"/>
    <property type="molecule type" value="Genomic_DNA"/>
</dbReference>
<keyword evidence="4" id="KW-1185">Reference proteome</keyword>
<feature type="signal peptide" evidence="2">
    <location>
        <begin position="1"/>
        <end position="18"/>
    </location>
</feature>
<feature type="compositionally biased region" description="Low complexity" evidence="1">
    <location>
        <begin position="208"/>
        <end position="224"/>
    </location>
</feature>
<dbReference type="AlphaFoldDB" id="A0A8B6DHI7"/>
<reference evidence="3" key="1">
    <citation type="submission" date="2018-11" db="EMBL/GenBank/DDBJ databases">
        <authorList>
            <person name="Alioto T."/>
            <person name="Alioto T."/>
        </authorList>
    </citation>
    <scope>NUCLEOTIDE SEQUENCE</scope>
</reference>
<feature type="region of interest" description="Disordered" evidence="1">
    <location>
        <begin position="145"/>
        <end position="328"/>
    </location>
</feature>
<feature type="region of interest" description="Disordered" evidence="1">
    <location>
        <begin position="112"/>
        <end position="132"/>
    </location>
</feature>
<evidence type="ECO:0000256" key="2">
    <source>
        <dbReference type="SAM" id="SignalP"/>
    </source>
</evidence>
<feature type="compositionally biased region" description="Low complexity" evidence="1">
    <location>
        <begin position="185"/>
        <end position="200"/>
    </location>
</feature>
<keyword evidence="2" id="KW-0732">Signal</keyword>
<proteinExistence type="predicted"/>
<feature type="compositionally biased region" description="Polar residues" evidence="1">
    <location>
        <begin position="411"/>
        <end position="420"/>
    </location>
</feature>
<feature type="compositionally biased region" description="Polar residues" evidence="1">
    <location>
        <begin position="809"/>
        <end position="819"/>
    </location>
</feature>
<sequence length="1056" mass="120968">MRTSFIYILIIVISRATSQWHRPYQQSWPTHPPQTGLHQQQWNNPSLYWNNQHQQWNPHTGSFHHVAPVTTTAIVPTTEPPDNPPPAKVVVVQAPSNQWQNPGWFSPTHQFQNGWGQSPGHMQQPTTGLNRQIQRQHMTHTLPNRMNNQQLPQWGHRQQQQTQWQQPRPRNNPTWDTSNHQNWYQNTNQPVWQPTTQQTPVHRRPSWPQQGQPNRNNQNNQHPQFSWQPQNHQRPKAVQRVQSQQHRQPPPQRQPQTQQRQPPPQQRQPPTQQRQPPPQSQHMQPQRSHMSVNQNRHQRLPVTPTYHETNGVHQNEPPHGNHQHYNPHEYRSTTTQTPYVEHNALQSPEHPLAKTTTTTHPDIPTERDYYIQSQLGPPETQTSDPSIRVHKHLTNDALNHPPVWPVDPYEHQTTTATYHPNNAHHPGHDPNYDPSSKQKAQTEPYKEQHNHQPHLPYNHEPSQKHTNTVTSSPVQPPQDIRQPPPAQSLKDTGPQLPPGRQDTKSPVFHYRTNRIESTQPPHQQDDIGPPLSAYPPNDLGSQQTHHQHDTRAPLPANPPHAIRPQSAHQQHAIRPPLPDHPLHDVGSQPTHHQHDMRPQSPTHPPHDVGPQPAHQQHETRPPLPTHPPHEVRPQHTHQQHGMGPQSPTYPPHDLRSQPTHHQHGMGPPMSPHPPNDDGLQPTHQQHIIGPPLPTHPPHDVGSHPTHQQHTMRPPFQTHPPHVVGSKPTHQQHDTRPPFQTHPPQLVGSQPTQQHHNLGPPSPMHPPHDTASKFSHNPYETGPPLQPHSPHYIAQPLPPHQSHELGAPLPTQTPQDTQSLFGLPPSPLKHVKTDVIVTPSELKYGVTHPDGSITEEMYTLVASRVQRIVSYTTDFLHIMTSYILFDRNRRTFGMRSKRIRDICYAGMLDQDLVDSYKVVVNKTQQVVYPHIEGVSKVFFYKEEEQILFSDVLREAGHYVAGSCGRDPFIFRVSRINNPDIHVGNKLIPGSACPFGPPYHQDYYSIARCINATCPMSYSCNTHYDVCCPDMPVSTNCYSFSIGQICVKYMPGRRIIVD</sequence>
<protein>
    <submittedName>
        <fullName evidence="3">Uncharacterized protein</fullName>
    </submittedName>
</protein>
<accession>A0A8B6DHI7</accession>
<feature type="region of interest" description="Disordered" evidence="1">
    <location>
        <begin position="397"/>
        <end position="824"/>
    </location>
</feature>
<evidence type="ECO:0000313" key="4">
    <source>
        <dbReference type="Proteomes" id="UP000596742"/>
    </source>
</evidence>
<name>A0A8B6DHI7_MYTGA</name>